<evidence type="ECO:0000256" key="1">
    <source>
        <dbReference type="SAM" id="MobiDB-lite"/>
    </source>
</evidence>
<dbReference type="AlphaFoldDB" id="A0A1B6IJ36"/>
<reference evidence="2" key="1">
    <citation type="submission" date="2015-11" db="EMBL/GenBank/DDBJ databases">
        <title>De novo transcriptome assembly of four potential Pierce s Disease insect vectors from Arizona vineyards.</title>
        <authorList>
            <person name="Tassone E.E."/>
        </authorList>
    </citation>
    <scope>NUCLEOTIDE SEQUENCE</scope>
</reference>
<feature type="non-terminal residue" evidence="2">
    <location>
        <position position="126"/>
    </location>
</feature>
<gene>
    <name evidence="2" type="ORF">g.1181</name>
</gene>
<feature type="region of interest" description="Disordered" evidence="1">
    <location>
        <begin position="103"/>
        <end position="126"/>
    </location>
</feature>
<accession>A0A1B6IJ36</accession>
<name>A0A1B6IJ36_9HEMI</name>
<sequence length="126" mass="14718">VRSCVITQPIVRHRFNNNDENTSKHKQNTLLYHFTIHSRQVRVCKVMFENTLCISNRVVITALKNTENGGIVKQDQRGRNTPSNKIPPETLENVKKHIASFPQYQSHYSREKSARKYLGPELCRER</sequence>
<organism evidence="2">
    <name type="scientific">Homalodisca liturata</name>
    <dbReference type="NCBI Taxonomy" id="320908"/>
    <lineage>
        <taxon>Eukaryota</taxon>
        <taxon>Metazoa</taxon>
        <taxon>Ecdysozoa</taxon>
        <taxon>Arthropoda</taxon>
        <taxon>Hexapoda</taxon>
        <taxon>Insecta</taxon>
        <taxon>Pterygota</taxon>
        <taxon>Neoptera</taxon>
        <taxon>Paraneoptera</taxon>
        <taxon>Hemiptera</taxon>
        <taxon>Auchenorrhyncha</taxon>
        <taxon>Membracoidea</taxon>
        <taxon>Cicadellidae</taxon>
        <taxon>Cicadellinae</taxon>
        <taxon>Proconiini</taxon>
        <taxon>Homalodisca</taxon>
    </lineage>
</organism>
<proteinExistence type="predicted"/>
<dbReference type="EMBL" id="GECU01020786">
    <property type="protein sequence ID" value="JAS86920.1"/>
    <property type="molecule type" value="Transcribed_RNA"/>
</dbReference>
<dbReference type="PANTHER" id="PTHR10773">
    <property type="entry name" value="DNA-DIRECTED RNA POLYMERASES I, II, AND III SUBUNIT RPABC2"/>
    <property type="match status" value="1"/>
</dbReference>
<protein>
    <submittedName>
        <fullName evidence="2">Uncharacterized protein</fullName>
    </submittedName>
</protein>
<dbReference type="PANTHER" id="PTHR10773:SF19">
    <property type="match status" value="1"/>
</dbReference>
<evidence type="ECO:0000313" key="2">
    <source>
        <dbReference type="EMBL" id="JAS86920.1"/>
    </source>
</evidence>
<feature type="non-terminal residue" evidence="2">
    <location>
        <position position="1"/>
    </location>
</feature>